<reference evidence="1 2" key="1">
    <citation type="submission" date="2021-03" db="EMBL/GenBank/DDBJ databases">
        <title>Sequencing the genomes of 1000 actinobacteria strains.</title>
        <authorList>
            <person name="Klenk H.-P."/>
        </authorList>
    </citation>
    <scope>NUCLEOTIDE SEQUENCE [LARGE SCALE GENOMIC DNA]</scope>
    <source>
        <strain evidence="1 2">DSM 12936</strain>
    </source>
</reference>
<dbReference type="Proteomes" id="UP000758168">
    <property type="component" value="Unassembled WGS sequence"/>
</dbReference>
<keyword evidence="2" id="KW-1185">Reference proteome</keyword>
<comment type="caution">
    <text evidence="1">The sequence shown here is derived from an EMBL/GenBank/DDBJ whole genome shotgun (WGS) entry which is preliminary data.</text>
</comment>
<dbReference type="SUPFAM" id="SSF52540">
    <property type="entry name" value="P-loop containing nucleoside triphosphate hydrolases"/>
    <property type="match status" value="1"/>
</dbReference>
<proteinExistence type="predicted"/>
<name>A0ABS4Z872_9ACTN</name>
<protein>
    <recommendedName>
        <fullName evidence="3">MinD-like ATPase involved in chromosome partitioning or flagellar assembly</fullName>
    </recommendedName>
</protein>
<gene>
    <name evidence="1" type="ORF">JOF54_002169</name>
</gene>
<sequence>MAVLVLTSCSGSPGVTTLAVGLALTWPRPVLLVDADPGASQAVLAGYLTGRSTGGKGLLRVAEAHRDRRNLREAVVDQCLTLAETDGDRRLFLPGFTRPGSAAHFAGVWDDLADALDRLGDVDLDVVVDAGRLGPLGLPPALLERSALTAVLLGSSLRAVLATRVQLPVLAEAQRAGSGARRRTGLVVVDEGHPYRSAEIGRALGLEVVARLPHDPASAAHFSDGAPQHRKFAGAPLVKAVRSTASTFAGVLQQSSALVRS</sequence>
<evidence type="ECO:0000313" key="1">
    <source>
        <dbReference type="EMBL" id="MBP2417247.1"/>
    </source>
</evidence>
<evidence type="ECO:0000313" key="2">
    <source>
        <dbReference type="Proteomes" id="UP000758168"/>
    </source>
</evidence>
<dbReference type="EMBL" id="JAGIOB010000001">
    <property type="protein sequence ID" value="MBP2417247.1"/>
    <property type="molecule type" value="Genomic_DNA"/>
</dbReference>
<dbReference type="InterPro" id="IPR027417">
    <property type="entry name" value="P-loop_NTPase"/>
</dbReference>
<evidence type="ECO:0008006" key="3">
    <source>
        <dbReference type="Google" id="ProtNLM"/>
    </source>
</evidence>
<organism evidence="1 2">
    <name type="scientific">Microlunatus capsulatus</name>
    <dbReference type="NCBI Taxonomy" id="99117"/>
    <lineage>
        <taxon>Bacteria</taxon>
        <taxon>Bacillati</taxon>
        <taxon>Actinomycetota</taxon>
        <taxon>Actinomycetes</taxon>
        <taxon>Propionibacteriales</taxon>
        <taxon>Propionibacteriaceae</taxon>
        <taxon>Microlunatus</taxon>
    </lineage>
</organism>
<accession>A0ABS4Z872</accession>
<dbReference type="Gene3D" id="3.40.50.300">
    <property type="entry name" value="P-loop containing nucleotide triphosphate hydrolases"/>
    <property type="match status" value="1"/>
</dbReference>
<dbReference type="RefSeq" id="WP_210055561.1">
    <property type="nucleotide sequence ID" value="NZ_BAAAMH010000009.1"/>
</dbReference>